<keyword evidence="4" id="KW-0677">Repeat</keyword>
<dbReference type="Pfam" id="PF01805">
    <property type="entry name" value="Surp"/>
    <property type="match status" value="2"/>
</dbReference>
<evidence type="ECO:0000256" key="1">
    <source>
        <dbReference type="ARBA" id="ARBA00004123"/>
    </source>
</evidence>
<sequence length="726" mass="79469">MTATPVPNGTIILPPPAIKAIVDKTAAFIAKSANASLLEDKFRQREKTDSRFAFLNDTDPYHAYYADRLAAFKAGEQPEQKAEEKADGAAGQAQDESDGRPVEPPALEFLVEDPPKINAVDLDILRLTALFTARSGRKFTSDLAAREARNYQFDFLRPSHSLFGYFNRLVEQYTKILVPSKELISRVERRAGGPLDSSADRLSVGRREVLKDARQRVEWEKWESERRKEEEDKAEAERIAFAEIDWQDFQVASTIEFTENDEAGIAELPPPMSLSEVENMSIAQKKMAAMIMEGQQPIDQGEDEAEEAEMEMDEEEEDAAKAPEVEYKREDVVEVQTLDSNLPVKIRKDYVRSKKTKAGQAMTTFQGQQVPVEELSKHIRYETLDPRWKEEKRQAELNRAASAVMPGGTDVSASLRSIAAHRPDIFGGNIGDAEKQRQAEQMAKSRAREKQVWDGHAASKESITLRYQQTANLDEQIAALHKAKGVLPTEESNIGPSIPTNVAQSAPVEQTTLTSGASISAAPQPAQITVERTTSQNFLSTGIPSGFASPAGASPAPGTPNPAQPPAPLPAGLPARPPVAAPGDVVPGSSAAAAPSEPATGSARPLPSSFDAVSEPLAKRARRTDGHVYPEEDWLATHPDPVRIKVQLPDYPEKPAWGCKGQQVELEVPLTLLIGTVRDRISGLVGVPVGKQRYMYNDRLLANATTLAALNLDNGDILTLQIKDKK</sequence>
<dbReference type="InterPro" id="IPR022030">
    <property type="entry name" value="SF3A1_dom"/>
</dbReference>
<gene>
    <name evidence="10" type="ORF">Rt10032_c06g2821</name>
</gene>
<organism evidence="10 11">
    <name type="scientific">Rhodotorula toruloides</name>
    <name type="common">Yeast</name>
    <name type="synonym">Rhodosporidium toruloides</name>
    <dbReference type="NCBI Taxonomy" id="5286"/>
    <lineage>
        <taxon>Eukaryota</taxon>
        <taxon>Fungi</taxon>
        <taxon>Dikarya</taxon>
        <taxon>Basidiomycota</taxon>
        <taxon>Pucciniomycotina</taxon>
        <taxon>Microbotryomycetes</taxon>
        <taxon>Sporidiobolales</taxon>
        <taxon>Sporidiobolaceae</taxon>
        <taxon>Rhodotorula</taxon>
    </lineage>
</organism>
<dbReference type="OrthoDB" id="447637at2759"/>
<keyword evidence="5" id="KW-0508">mRNA splicing</keyword>
<dbReference type="InterPro" id="IPR045146">
    <property type="entry name" value="SF3A1"/>
</dbReference>
<dbReference type="InterPro" id="IPR000061">
    <property type="entry name" value="Surp"/>
</dbReference>
<dbReference type="PROSITE" id="PS50128">
    <property type="entry name" value="SURP"/>
    <property type="match status" value="2"/>
</dbReference>
<proteinExistence type="predicted"/>
<feature type="region of interest" description="Disordered" evidence="7">
    <location>
        <begin position="76"/>
        <end position="105"/>
    </location>
</feature>
<feature type="compositionally biased region" description="Low complexity" evidence="7">
    <location>
        <begin position="581"/>
        <end position="603"/>
    </location>
</feature>
<dbReference type="GO" id="GO:0000381">
    <property type="term" value="P:regulation of alternative mRNA splicing, via spliceosome"/>
    <property type="evidence" value="ECO:0007669"/>
    <property type="project" value="TreeGrafter"/>
</dbReference>
<dbReference type="GO" id="GO:0071013">
    <property type="term" value="C:catalytic step 2 spliceosome"/>
    <property type="evidence" value="ECO:0007669"/>
    <property type="project" value="TreeGrafter"/>
</dbReference>
<dbReference type="AlphaFoldDB" id="A0A511KH66"/>
<dbReference type="PANTHER" id="PTHR15316:SF1">
    <property type="entry name" value="SPLICING FACTOR 3A SUBUNIT 1"/>
    <property type="match status" value="1"/>
</dbReference>
<evidence type="ECO:0000259" key="9">
    <source>
        <dbReference type="PROSITE" id="PS50128"/>
    </source>
</evidence>
<dbReference type="Gene3D" id="3.10.20.90">
    <property type="entry name" value="Phosphatidylinositol 3-kinase Catalytic Subunit, Chain A, domain 1"/>
    <property type="match status" value="1"/>
</dbReference>
<dbReference type="GO" id="GO:0045292">
    <property type="term" value="P:mRNA cis splicing, via spliceosome"/>
    <property type="evidence" value="ECO:0007669"/>
    <property type="project" value="InterPro"/>
</dbReference>
<feature type="region of interest" description="Disordered" evidence="7">
    <location>
        <begin position="301"/>
        <end position="328"/>
    </location>
</feature>
<dbReference type="Pfam" id="PF12230">
    <property type="entry name" value="PRP21_like_P"/>
    <property type="match status" value="1"/>
</dbReference>
<feature type="compositionally biased region" description="Low complexity" evidence="7">
    <location>
        <begin position="544"/>
        <end position="556"/>
    </location>
</feature>
<feature type="domain" description="SURP motif" evidence="9">
    <location>
        <begin position="21"/>
        <end position="65"/>
    </location>
</feature>
<feature type="compositionally biased region" description="Pro residues" evidence="7">
    <location>
        <begin position="557"/>
        <end position="580"/>
    </location>
</feature>
<feature type="domain" description="SURP motif" evidence="9">
    <location>
        <begin position="124"/>
        <end position="166"/>
    </location>
</feature>
<feature type="domain" description="Ubiquitin-like" evidence="8">
    <location>
        <begin position="642"/>
        <end position="726"/>
    </location>
</feature>
<dbReference type="InterPro" id="IPR035563">
    <property type="entry name" value="SF3As1_ubi"/>
</dbReference>
<protein>
    <submittedName>
        <fullName evidence="10">Splicing factor 3A subunit 1</fullName>
    </submittedName>
</protein>
<evidence type="ECO:0000256" key="5">
    <source>
        <dbReference type="ARBA" id="ARBA00023187"/>
    </source>
</evidence>
<feature type="region of interest" description="Disordered" evidence="7">
    <location>
        <begin position="538"/>
        <end position="625"/>
    </location>
</feature>
<dbReference type="GO" id="GO:0003723">
    <property type="term" value="F:RNA binding"/>
    <property type="evidence" value="ECO:0007669"/>
    <property type="project" value="InterPro"/>
</dbReference>
<reference evidence="10 11" key="1">
    <citation type="submission" date="2019-07" db="EMBL/GenBank/DDBJ databases">
        <title>Rhodotorula toruloides NBRC10032 genome sequencing.</title>
        <authorList>
            <person name="Shida Y."/>
            <person name="Takaku H."/>
            <person name="Ogasawara W."/>
            <person name="Mori K."/>
        </authorList>
    </citation>
    <scope>NUCLEOTIDE SEQUENCE [LARGE SCALE GENOMIC DNA]</scope>
    <source>
        <strain evidence="10 11">NBRC10032</strain>
    </source>
</reference>
<dbReference type="Pfam" id="PF00240">
    <property type="entry name" value="ubiquitin"/>
    <property type="match status" value="1"/>
</dbReference>
<keyword evidence="2" id="KW-0507">mRNA processing</keyword>
<dbReference type="EMBL" id="BJWK01000006">
    <property type="protein sequence ID" value="GEM08804.1"/>
    <property type="molecule type" value="Genomic_DNA"/>
</dbReference>
<dbReference type="Proteomes" id="UP000321518">
    <property type="component" value="Unassembled WGS sequence"/>
</dbReference>
<dbReference type="GO" id="GO:0005686">
    <property type="term" value="C:U2 snRNP"/>
    <property type="evidence" value="ECO:0007669"/>
    <property type="project" value="TreeGrafter"/>
</dbReference>
<dbReference type="SMART" id="SM00648">
    <property type="entry name" value="SWAP"/>
    <property type="match status" value="2"/>
</dbReference>
<feature type="compositionally biased region" description="Basic and acidic residues" evidence="7">
    <location>
        <begin position="76"/>
        <end position="87"/>
    </location>
</feature>
<dbReference type="InterPro" id="IPR035967">
    <property type="entry name" value="SWAP/Surp_sf"/>
</dbReference>
<dbReference type="PROSITE" id="PS50053">
    <property type="entry name" value="UBIQUITIN_2"/>
    <property type="match status" value="1"/>
</dbReference>
<evidence type="ECO:0000256" key="7">
    <source>
        <dbReference type="SAM" id="MobiDB-lite"/>
    </source>
</evidence>
<evidence type="ECO:0000256" key="3">
    <source>
        <dbReference type="ARBA" id="ARBA00022728"/>
    </source>
</evidence>
<evidence type="ECO:0000256" key="4">
    <source>
        <dbReference type="ARBA" id="ARBA00022737"/>
    </source>
</evidence>
<dbReference type="Gene3D" id="1.10.10.790">
    <property type="entry name" value="Surp module"/>
    <property type="match status" value="2"/>
</dbReference>
<dbReference type="GO" id="GO:0071004">
    <property type="term" value="C:U2-type prespliceosome"/>
    <property type="evidence" value="ECO:0007669"/>
    <property type="project" value="TreeGrafter"/>
</dbReference>
<name>A0A511KH66_RHOTO</name>
<accession>A0A511KH66</accession>
<keyword evidence="3" id="KW-0747">Spliceosome</keyword>
<feature type="compositionally biased region" description="Acidic residues" evidence="7">
    <location>
        <begin position="301"/>
        <end position="318"/>
    </location>
</feature>
<feature type="region of interest" description="Disordered" evidence="7">
    <location>
        <begin position="490"/>
        <end position="509"/>
    </location>
</feature>
<dbReference type="FunFam" id="1.10.10.790:FF:000001">
    <property type="entry name" value="Splicing factor 3a, subunit 1"/>
    <property type="match status" value="1"/>
</dbReference>
<comment type="caution">
    <text evidence="10">The sequence shown here is derived from an EMBL/GenBank/DDBJ whole genome shotgun (WGS) entry which is preliminary data.</text>
</comment>
<dbReference type="FunFam" id="1.10.10.790:FF:000002">
    <property type="entry name" value="Splicing factor 3A subunit 1"/>
    <property type="match status" value="1"/>
</dbReference>
<feature type="compositionally biased region" description="Basic and acidic residues" evidence="7">
    <location>
        <begin position="446"/>
        <end position="455"/>
    </location>
</feature>
<comment type="subcellular location">
    <subcellularLocation>
        <location evidence="1">Nucleus</location>
    </subcellularLocation>
</comment>
<evidence type="ECO:0000313" key="10">
    <source>
        <dbReference type="EMBL" id="GEM08804.1"/>
    </source>
</evidence>
<evidence type="ECO:0000313" key="11">
    <source>
        <dbReference type="Proteomes" id="UP000321518"/>
    </source>
</evidence>
<feature type="compositionally biased region" description="Basic and acidic residues" evidence="7">
    <location>
        <begin position="319"/>
        <end position="328"/>
    </location>
</feature>
<dbReference type="CDD" id="cd01800">
    <property type="entry name" value="Ubl_SF3a120"/>
    <property type="match status" value="1"/>
</dbReference>
<evidence type="ECO:0000259" key="8">
    <source>
        <dbReference type="PROSITE" id="PS50053"/>
    </source>
</evidence>
<dbReference type="InterPro" id="IPR000626">
    <property type="entry name" value="Ubiquitin-like_dom"/>
</dbReference>
<dbReference type="PANTHER" id="PTHR15316">
    <property type="entry name" value="SPLICEOSOME ASSOCIATED PROTEIN 114/SWAP SPLICING FACTOR-RELATED"/>
    <property type="match status" value="1"/>
</dbReference>
<dbReference type="SUPFAM" id="SSF109905">
    <property type="entry name" value="Surp module (SWAP domain)"/>
    <property type="match status" value="2"/>
</dbReference>
<feature type="region of interest" description="Disordered" evidence="7">
    <location>
        <begin position="423"/>
        <end position="455"/>
    </location>
</feature>
<dbReference type="SMART" id="SM00213">
    <property type="entry name" value="UBQ"/>
    <property type="match status" value="1"/>
</dbReference>
<evidence type="ECO:0000256" key="2">
    <source>
        <dbReference type="ARBA" id="ARBA00022664"/>
    </source>
</evidence>
<evidence type="ECO:0000256" key="6">
    <source>
        <dbReference type="ARBA" id="ARBA00023242"/>
    </source>
</evidence>
<dbReference type="SUPFAM" id="SSF54236">
    <property type="entry name" value="Ubiquitin-like"/>
    <property type="match status" value="1"/>
</dbReference>
<keyword evidence="6" id="KW-0539">Nucleus</keyword>
<dbReference type="InterPro" id="IPR029071">
    <property type="entry name" value="Ubiquitin-like_domsf"/>
</dbReference>